<dbReference type="EMBL" id="DVLP01000303">
    <property type="protein sequence ID" value="HIT75933.1"/>
    <property type="molecule type" value="Genomic_DNA"/>
</dbReference>
<dbReference type="GO" id="GO:0046983">
    <property type="term" value="F:protein dimerization activity"/>
    <property type="evidence" value="ECO:0007669"/>
    <property type="project" value="InterPro"/>
</dbReference>
<dbReference type="GO" id="GO:0008652">
    <property type="term" value="P:amino acid biosynthetic process"/>
    <property type="evidence" value="ECO:0007669"/>
    <property type="project" value="InterPro"/>
</dbReference>
<dbReference type="Proteomes" id="UP000886842">
    <property type="component" value="Unassembled WGS sequence"/>
</dbReference>
<evidence type="ECO:0000259" key="2">
    <source>
        <dbReference type="Pfam" id="PF02774"/>
    </source>
</evidence>
<dbReference type="Gene3D" id="3.30.360.10">
    <property type="entry name" value="Dihydrodipicolinate Reductase, domain 2"/>
    <property type="match status" value="1"/>
</dbReference>
<dbReference type="Gene3D" id="3.40.50.720">
    <property type="entry name" value="NAD(P)-binding Rossmann-like Domain"/>
    <property type="match status" value="1"/>
</dbReference>
<sequence length="84" mass="8769">HAEFDSEITPEKATELLAQAPGVELSDIPTPLDAAGQDPSYVGRIRADQSAPEGRGLVLFVACDNLRKGAALNAVQIAELLAQG</sequence>
<comment type="caution">
    <text evidence="3">The sequence shown here is derived from an EMBL/GenBank/DDBJ whole genome shotgun (WGS) entry which is preliminary data.</text>
</comment>
<comment type="similarity">
    <text evidence="1">Belongs to the aspartate-semialdehyde dehydrogenase family.</text>
</comment>
<evidence type="ECO:0000313" key="3">
    <source>
        <dbReference type="EMBL" id="HIT75933.1"/>
    </source>
</evidence>
<organism evidence="3 4">
    <name type="scientific">Candidatus Avipropionibacterium avicola</name>
    <dbReference type="NCBI Taxonomy" id="2840701"/>
    <lineage>
        <taxon>Bacteria</taxon>
        <taxon>Bacillati</taxon>
        <taxon>Actinomycetota</taxon>
        <taxon>Actinomycetes</taxon>
        <taxon>Propionibacteriales</taxon>
        <taxon>Propionibacteriaceae</taxon>
        <taxon>Propionibacteriaceae incertae sedis</taxon>
        <taxon>Candidatus Avipropionibacterium</taxon>
    </lineage>
</organism>
<evidence type="ECO:0000313" key="4">
    <source>
        <dbReference type="Proteomes" id="UP000886842"/>
    </source>
</evidence>
<dbReference type="Pfam" id="PF02774">
    <property type="entry name" value="Semialdhyde_dhC"/>
    <property type="match status" value="1"/>
</dbReference>
<dbReference type="SUPFAM" id="SSF55347">
    <property type="entry name" value="Glyceraldehyde-3-phosphate dehydrogenase-like, C-terminal domain"/>
    <property type="match status" value="1"/>
</dbReference>
<accession>A0A9D1KP30</accession>
<gene>
    <name evidence="3" type="ORF">IAA98_10130</name>
</gene>
<reference evidence="3" key="1">
    <citation type="submission" date="2020-10" db="EMBL/GenBank/DDBJ databases">
        <authorList>
            <person name="Gilroy R."/>
        </authorList>
    </citation>
    <scope>NUCLEOTIDE SEQUENCE</scope>
    <source>
        <strain evidence="3">ChiGjej1B1-24693</strain>
    </source>
</reference>
<dbReference type="GO" id="GO:0016620">
    <property type="term" value="F:oxidoreductase activity, acting on the aldehyde or oxo group of donors, NAD or NADP as acceptor"/>
    <property type="evidence" value="ECO:0007669"/>
    <property type="project" value="InterPro"/>
</dbReference>
<reference evidence="3" key="2">
    <citation type="journal article" date="2021" name="PeerJ">
        <title>Extensive microbial diversity within the chicken gut microbiome revealed by metagenomics and culture.</title>
        <authorList>
            <person name="Gilroy R."/>
            <person name="Ravi A."/>
            <person name="Getino M."/>
            <person name="Pursley I."/>
            <person name="Horton D.L."/>
            <person name="Alikhan N.F."/>
            <person name="Baker D."/>
            <person name="Gharbi K."/>
            <person name="Hall N."/>
            <person name="Watson M."/>
            <person name="Adriaenssens E.M."/>
            <person name="Foster-Nyarko E."/>
            <person name="Jarju S."/>
            <person name="Secka A."/>
            <person name="Antonio M."/>
            <person name="Oren A."/>
            <person name="Chaudhuri R.R."/>
            <person name="La Ragione R."/>
            <person name="Hildebrand F."/>
            <person name="Pallen M.J."/>
        </authorList>
    </citation>
    <scope>NUCLEOTIDE SEQUENCE</scope>
    <source>
        <strain evidence="3">ChiGjej1B1-24693</strain>
    </source>
</reference>
<feature type="non-terminal residue" evidence="3">
    <location>
        <position position="1"/>
    </location>
</feature>
<dbReference type="InterPro" id="IPR012280">
    <property type="entry name" value="Semialdhyde_DH_dimer_dom"/>
</dbReference>
<proteinExistence type="inferred from homology"/>
<dbReference type="PANTHER" id="PTHR46278">
    <property type="entry name" value="DEHYDROGENASE, PUTATIVE-RELATED"/>
    <property type="match status" value="1"/>
</dbReference>
<evidence type="ECO:0000256" key="1">
    <source>
        <dbReference type="ARBA" id="ARBA00010584"/>
    </source>
</evidence>
<feature type="domain" description="Semialdehyde dehydrogenase dimerisation" evidence="2">
    <location>
        <begin position="1"/>
        <end position="68"/>
    </location>
</feature>
<protein>
    <submittedName>
        <fullName evidence="3">Aspartate-semialdehyde dehydrogenase</fullName>
    </submittedName>
</protein>
<dbReference type="PANTHER" id="PTHR46278:SF2">
    <property type="entry name" value="ASPARTATE-SEMIALDEHYDE DEHYDROGENASE"/>
    <property type="match status" value="1"/>
</dbReference>
<name>A0A9D1KP30_9ACTN</name>
<dbReference type="AlphaFoldDB" id="A0A9D1KP30"/>